<dbReference type="InterPro" id="IPR058074">
    <property type="entry name" value="Bacteriocin-like"/>
</dbReference>
<dbReference type="NCBIfam" id="NF047798">
    <property type="entry name" value="leader_Chryseo"/>
    <property type="match status" value="1"/>
</dbReference>
<reference evidence="1 2" key="1">
    <citation type="submission" date="2020-12" db="EMBL/GenBank/DDBJ databases">
        <title>FDA dAtabase for Regulatory Grade micrObial Sequences (FDA-ARGOS): Supporting development and validation of Infectious Disease Dx tests.</title>
        <authorList>
            <person name="Kerrigan L."/>
            <person name="Long C."/>
            <person name="Tallon L."/>
            <person name="Sadzewicz L."/>
            <person name="Zhao X."/>
            <person name="Boylan J."/>
            <person name="Ott S."/>
            <person name="Bowen H."/>
            <person name="Vavikolanu K."/>
            <person name="Mehta A."/>
            <person name="Aluvathingal J."/>
            <person name="Nadendla S."/>
            <person name="Yan Y."/>
            <person name="Sichtig H."/>
        </authorList>
    </citation>
    <scope>NUCLEOTIDE SEQUENCE [LARGE SCALE GENOMIC DNA]</scope>
    <source>
        <strain evidence="1 2">FDAARGOS_1031</strain>
    </source>
</reference>
<dbReference type="Proteomes" id="UP000595426">
    <property type="component" value="Chromosome"/>
</dbReference>
<dbReference type="OrthoDB" id="1264586at2"/>
<name>A0A7T7UWX1_9FLAO</name>
<dbReference type="AlphaFoldDB" id="A0A7T7UWX1"/>
<dbReference type="RefSeq" id="WP_034866370.1">
    <property type="nucleotide sequence ID" value="NZ_CBCSDR010000003.1"/>
</dbReference>
<evidence type="ECO:0008006" key="3">
    <source>
        <dbReference type="Google" id="ProtNLM"/>
    </source>
</evidence>
<keyword evidence="2" id="KW-1185">Reference proteome</keyword>
<organism evidence="1 2">
    <name type="scientific">Elizabethkingia bruuniana</name>
    <dbReference type="NCBI Taxonomy" id="1756149"/>
    <lineage>
        <taxon>Bacteria</taxon>
        <taxon>Pseudomonadati</taxon>
        <taxon>Bacteroidota</taxon>
        <taxon>Flavobacteriia</taxon>
        <taxon>Flavobacteriales</taxon>
        <taxon>Weeksellaceae</taxon>
        <taxon>Elizabethkingia</taxon>
    </lineage>
</organism>
<accession>A0A7T7UWX1</accession>
<dbReference type="EMBL" id="CP067018">
    <property type="protein sequence ID" value="QQN57706.1"/>
    <property type="molecule type" value="Genomic_DNA"/>
</dbReference>
<proteinExistence type="predicted"/>
<dbReference type="KEGG" id="egm:AYC65_03885"/>
<protein>
    <recommendedName>
        <fullName evidence="3">Bacteriocin</fullName>
    </recommendedName>
</protein>
<sequence length="68" mass="7269">MKNLKKLSRRQLKVISGGMVSCGGECSDGSGVSVDSCTSCINYLNGAACYNSHDKSIHVEKCLELPFV</sequence>
<evidence type="ECO:0000313" key="2">
    <source>
        <dbReference type="Proteomes" id="UP000595426"/>
    </source>
</evidence>
<evidence type="ECO:0000313" key="1">
    <source>
        <dbReference type="EMBL" id="QQN57706.1"/>
    </source>
</evidence>
<dbReference type="GeneID" id="93132026"/>
<gene>
    <name evidence="1" type="ORF">I6H88_14810</name>
</gene>